<dbReference type="GeneID" id="5470956"/>
<organism evidence="1 2">
    <name type="scientific">Chlorovirus heliozoae</name>
    <dbReference type="NCBI Taxonomy" id="322019"/>
    <lineage>
        <taxon>Viruses</taxon>
        <taxon>Varidnaviria</taxon>
        <taxon>Bamfordvirae</taxon>
        <taxon>Nucleocytoviricota</taxon>
        <taxon>Megaviricetes</taxon>
        <taxon>Algavirales</taxon>
        <taxon>Phycodnaviridae</taxon>
        <taxon>Chlorovirus</taxon>
    </lineage>
</organism>
<name>A7K9V4_9PHYC</name>
<accession>A7K9V4</accession>
<dbReference type="Proteomes" id="UP000202420">
    <property type="component" value="Segment"/>
</dbReference>
<reference evidence="1 2" key="1">
    <citation type="submission" date="2006-09" db="EMBL/GenBank/DDBJ databases">
        <title>Sequence and annotation of the 288-kb ATCV-1 virus that infects an endosymbiotic Chlorella strain of the heliozoon Acanthocystis turfacea.</title>
        <authorList>
            <person name="Fitzgerald L.A."/>
            <person name="Graves M.V."/>
            <person name="Li X."/>
            <person name="Pfitzner A.J.P."/>
            <person name="Hartigan J."/>
            <person name="Van Etten J.L."/>
        </authorList>
    </citation>
    <scope>NUCLEOTIDE SEQUENCE [LARGE SCALE GENOMIC DNA]</scope>
    <source>
        <strain evidence="1 2">ATCV-1</strain>
    </source>
</reference>
<gene>
    <name evidence="1" type="primary">z694R</name>
    <name evidence="1" type="ORF">ATCV1_z694R</name>
</gene>
<evidence type="ECO:0000313" key="1">
    <source>
        <dbReference type="EMBL" id="ABT16828.1"/>
    </source>
</evidence>
<sequence>MRRFILHTAHVRNQPLSLRVPGPRDKFPHFSAKIWKLLILKTIKFLSCIMLYNVNSIFSTKTIRLVFEFVHPTFCRVLYSVLDNDKCRFELRWHFSIINLFVRASPANVCENVVETVLVNVVNRVQQCYWWPEKCRSKSTSHTNKA</sequence>
<proteinExistence type="predicted"/>
<dbReference type="EMBL" id="EF101928">
    <property type="protein sequence ID" value="ABT16828.1"/>
    <property type="molecule type" value="Genomic_DNA"/>
</dbReference>
<protein>
    <submittedName>
        <fullName evidence="1">Uncharacterized protein z694R</fullName>
    </submittedName>
</protein>
<evidence type="ECO:0000313" key="2">
    <source>
        <dbReference type="Proteomes" id="UP000202420"/>
    </source>
</evidence>
<dbReference type="KEGG" id="vg:5470956"/>
<keyword evidence="2" id="KW-1185">Reference proteome</keyword>
<dbReference type="RefSeq" id="YP_001427175.1">
    <property type="nucleotide sequence ID" value="NC_008724.1"/>
</dbReference>